<dbReference type="Proteomes" id="UP000000226">
    <property type="component" value="Chromosome 4"/>
</dbReference>
<keyword evidence="2" id="KW-1185">Reference proteome</keyword>
<reference evidence="2" key="1">
    <citation type="journal article" date="2014" name="Nat. Genet.">
        <title>A reference genome for common bean and genome-wide analysis of dual domestications.</title>
        <authorList>
            <person name="Schmutz J."/>
            <person name="McClean P.E."/>
            <person name="Mamidi S."/>
            <person name="Wu G.A."/>
            <person name="Cannon S.B."/>
            <person name="Grimwood J."/>
            <person name="Jenkins J."/>
            <person name="Shu S."/>
            <person name="Song Q."/>
            <person name="Chavarro C."/>
            <person name="Torres-Torres M."/>
            <person name="Geffroy V."/>
            <person name="Moghaddam S.M."/>
            <person name="Gao D."/>
            <person name="Abernathy B."/>
            <person name="Barry K."/>
            <person name="Blair M."/>
            <person name="Brick M.A."/>
            <person name="Chovatia M."/>
            <person name="Gepts P."/>
            <person name="Goodstein D.M."/>
            <person name="Gonzales M."/>
            <person name="Hellsten U."/>
            <person name="Hyten D.L."/>
            <person name="Jia G."/>
            <person name="Kelly J.D."/>
            <person name="Kudrna D."/>
            <person name="Lee R."/>
            <person name="Richard M.M."/>
            <person name="Miklas P.N."/>
            <person name="Osorno J.M."/>
            <person name="Rodrigues J."/>
            <person name="Thareau V."/>
            <person name="Urrea C.A."/>
            <person name="Wang M."/>
            <person name="Yu Y."/>
            <person name="Zhang M."/>
            <person name="Wing R.A."/>
            <person name="Cregan P.B."/>
            <person name="Rokhsar D.S."/>
            <person name="Jackson S.A."/>
        </authorList>
    </citation>
    <scope>NUCLEOTIDE SEQUENCE [LARGE SCALE GENOMIC DNA]</scope>
    <source>
        <strain evidence="2">cv. G19833</strain>
    </source>
</reference>
<protein>
    <submittedName>
        <fullName evidence="1">Uncharacterized protein</fullName>
    </submittedName>
</protein>
<dbReference type="Gramene" id="ESW24083">
    <property type="protein sequence ID" value="ESW24083"/>
    <property type="gene ID" value="PHAVU_004G101200g"/>
</dbReference>
<organism evidence="1 2">
    <name type="scientific">Phaseolus vulgaris</name>
    <name type="common">Kidney bean</name>
    <name type="synonym">French bean</name>
    <dbReference type="NCBI Taxonomy" id="3885"/>
    <lineage>
        <taxon>Eukaryota</taxon>
        <taxon>Viridiplantae</taxon>
        <taxon>Streptophyta</taxon>
        <taxon>Embryophyta</taxon>
        <taxon>Tracheophyta</taxon>
        <taxon>Spermatophyta</taxon>
        <taxon>Magnoliopsida</taxon>
        <taxon>eudicotyledons</taxon>
        <taxon>Gunneridae</taxon>
        <taxon>Pentapetalae</taxon>
        <taxon>rosids</taxon>
        <taxon>fabids</taxon>
        <taxon>Fabales</taxon>
        <taxon>Fabaceae</taxon>
        <taxon>Papilionoideae</taxon>
        <taxon>50 kb inversion clade</taxon>
        <taxon>NPAAA clade</taxon>
        <taxon>indigoferoid/millettioid clade</taxon>
        <taxon>Phaseoleae</taxon>
        <taxon>Phaseolus</taxon>
    </lineage>
</organism>
<gene>
    <name evidence="1" type="ORF">PHAVU_004G101200g</name>
</gene>
<dbReference type="AlphaFoldDB" id="V7C3Y4"/>
<evidence type="ECO:0000313" key="2">
    <source>
        <dbReference type="Proteomes" id="UP000000226"/>
    </source>
</evidence>
<evidence type="ECO:0000313" key="1">
    <source>
        <dbReference type="EMBL" id="ESW24083.1"/>
    </source>
</evidence>
<proteinExistence type="predicted"/>
<accession>V7C3Y4</accession>
<dbReference type="EMBL" id="CM002291">
    <property type="protein sequence ID" value="ESW24083.1"/>
    <property type="molecule type" value="Genomic_DNA"/>
</dbReference>
<name>V7C3Y4_PHAVU</name>
<sequence>MGVMPLRPIRPLILKLFAFGIRATVIRSWHRLLHNPVTCFSMFEKTLIAASRDGSQTDQIEMKMFG</sequence>